<dbReference type="EMBL" id="PJQL01003119">
    <property type="protein sequence ID" value="RCH82172.1"/>
    <property type="molecule type" value="Genomic_DNA"/>
</dbReference>
<dbReference type="AlphaFoldDB" id="A0A367IWY6"/>
<evidence type="ECO:0000313" key="2">
    <source>
        <dbReference type="Proteomes" id="UP000252139"/>
    </source>
</evidence>
<sequence>MLIKVDPTPPTGDIVKRHLTERFSKLPFDQVNLLKVLIFIDNKMSCLEIRSSKKSLTTTPEHKRFSD</sequence>
<organism evidence="1 2">
    <name type="scientific">Rhizopus azygosporus</name>
    <name type="common">Rhizopus microsporus var. azygosporus</name>
    <dbReference type="NCBI Taxonomy" id="86630"/>
    <lineage>
        <taxon>Eukaryota</taxon>
        <taxon>Fungi</taxon>
        <taxon>Fungi incertae sedis</taxon>
        <taxon>Mucoromycota</taxon>
        <taxon>Mucoromycotina</taxon>
        <taxon>Mucoromycetes</taxon>
        <taxon>Mucorales</taxon>
        <taxon>Mucorineae</taxon>
        <taxon>Rhizopodaceae</taxon>
        <taxon>Rhizopus</taxon>
    </lineage>
</organism>
<gene>
    <name evidence="1" type="ORF">CU097_005181</name>
</gene>
<keyword evidence="2" id="KW-1185">Reference proteome</keyword>
<name>A0A367IWY6_RHIAZ</name>
<evidence type="ECO:0000313" key="1">
    <source>
        <dbReference type="EMBL" id="RCH82172.1"/>
    </source>
</evidence>
<reference evidence="1 2" key="1">
    <citation type="journal article" date="2018" name="G3 (Bethesda)">
        <title>Phylogenetic and Phylogenomic Definition of Rhizopus Species.</title>
        <authorList>
            <person name="Gryganskyi A.P."/>
            <person name="Golan J."/>
            <person name="Dolatabadi S."/>
            <person name="Mondo S."/>
            <person name="Robb S."/>
            <person name="Idnurm A."/>
            <person name="Muszewska A."/>
            <person name="Steczkiewicz K."/>
            <person name="Masonjones S."/>
            <person name="Liao H.L."/>
            <person name="Gajdeczka M.T."/>
            <person name="Anike F."/>
            <person name="Vuek A."/>
            <person name="Anishchenko I.M."/>
            <person name="Voigt K."/>
            <person name="de Hoog G.S."/>
            <person name="Smith M.E."/>
            <person name="Heitman J."/>
            <person name="Vilgalys R."/>
            <person name="Stajich J.E."/>
        </authorList>
    </citation>
    <scope>NUCLEOTIDE SEQUENCE [LARGE SCALE GENOMIC DNA]</scope>
    <source>
        <strain evidence="1 2">CBS 357.93</strain>
    </source>
</reference>
<proteinExistence type="predicted"/>
<comment type="caution">
    <text evidence="1">The sequence shown here is derived from an EMBL/GenBank/DDBJ whole genome shotgun (WGS) entry which is preliminary data.</text>
</comment>
<dbReference type="Proteomes" id="UP000252139">
    <property type="component" value="Unassembled WGS sequence"/>
</dbReference>
<protein>
    <submittedName>
        <fullName evidence="1">Uncharacterized protein</fullName>
    </submittedName>
</protein>
<accession>A0A367IWY6</accession>